<reference evidence="2 3" key="1">
    <citation type="submission" date="2020-04" db="EMBL/GenBank/DDBJ databases">
        <authorList>
            <person name="Zhang R."/>
            <person name="Schippers A."/>
        </authorList>
    </citation>
    <scope>NUCLEOTIDE SEQUENCE [LARGE SCALE GENOMIC DNA]</scope>
    <source>
        <strain evidence="2 3">DSM 109850</strain>
    </source>
</reference>
<dbReference type="RefSeq" id="WP_169102643.1">
    <property type="nucleotide sequence ID" value="NZ_JABBVZ010000115.1"/>
</dbReference>
<dbReference type="Proteomes" id="UP000533476">
    <property type="component" value="Unassembled WGS sequence"/>
</dbReference>
<evidence type="ECO:0000313" key="2">
    <source>
        <dbReference type="EMBL" id="NMP24485.1"/>
    </source>
</evidence>
<dbReference type="EMBL" id="JABBVZ010000115">
    <property type="protein sequence ID" value="NMP24485.1"/>
    <property type="molecule type" value="Genomic_DNA"/>
</dbReference>
<comment type="caution">
    <text evidence="2">The sequence shown here is derived from an EMBL/GenBank/DDBJ whole genome shotgun (WGS) entry which is preliminary data.</text>
</comment>
<keyword evidence="1" id="KW-1133">Transmembrane helix</keyword>
<dbReference type="AlphaFoldDB" id="A0A7Y0Q4J6"/>
<name>A0A7Y0Q4J6_9FIRM</name>
<keyword evidence="1" id="KW-0472">Membrane</keyword>
<protein>
    <submittedName>
        <fullName evidence="2">Uncharacterized protein</fullName>
    </submittedName>
</protein>
<keyword evidence="1" id="KW-0812">Transmembrane</keyword>
<organism evidence="2 3">
    <name type="scientific">Sulfobacillus harzensis</name>
    <dbReference type="NCBI Taxonomy" id="2729629"/>
    <lineage>
        <taxon>Bacteria</taxon>
        <taxon>Bacillati</taxon>
        <taxon>Bacillota</taxon>
        <taxon>Clostridia</taxon>
        <taxon>Eubacteriales</taxon>
        <taxon>Clostridiales Family XVII. Incertae Sedis</taxon>
        <taxon>Sulfobacillus</taxon>
    </lineage>
</organism>
<gene>
    <name evidence="2" type="ORF">HIJ39_19395</name>
</gene>
<keyword evidence="3" id="KW-1185">Reference proteome</keyword>
<proteinExistence type="predicted"/>
<accession>A0A7Y0Q4J6</accession>
<feature type="transmembrane region" description="Helical" evidence="1">
    <location>
        <begin position="59"/>
        <end position="77"/>
    </location>
</feature>
<evidence type="ECO:0000256" key="1">
    <source>
        <dbReference type="SAM" id="Phobius"/>
    </source>
</evidence>
<evidence type="ECO:0000313" key="3">
    <source>
        <dbReference type="Proteomes" id="UP000533476"/>
    </source>
</evidence>
<sequence length="82" mass="9071">MSGLIAGAALASLVISYQYWRRVKEPAYRLMGAPVIWFLLVGTWAVWTIAVHHARNWPVLVVAVIACHIAIFIFYGAGSSLE</sequence>
<feature type="transmembrane region" description="Helical" evidence="1">
    <location>
        <begin position="26"/>
        <end position="47"/>
    </location>
</feature>